<accession>A0A9N7NKH2</accession>
<gene>
    <name evidence="3" type="ORF">SHERM_26170</name>
</gene>
<evidence type="ECO:0000313" key="4">
    <source>
        <dbReference type="Proteomes" id="UP001153555"/>
    </source>
</evidence>
<dbReference type="AlphaFoldDB" id="A0A9N7NKH2"/>
<evidence type="ECO:0000259" key="2">
    <source>
        <dbReference type="Pfam" id="PF03732"/>
    </source>
</evidence>
<feature type="domain" description="Retrotransposon gag" evidence="2">
    <location>
        <begin position="157"/>
        <end position="252"/>
    </location>
</feature>
<dbReference type="OrthoDB" id="1936908at2759"/>
<dbReference type="InterPro" id="IPR005162">
    <property type="entry name" value="Retrotrans_gag_dom"/>
</dbReference>
<feature type="region of interest" description="Disordered" evidence="1">
    <location>
        <begin position="1"/>
        <end position="36"/>
    </location>
</feature>
<sequence>PNSASVRSLGRPTGRASARPIGSADRRSSPDRFRPAAPDQTLEFRVLRYNSRRLQDLYQYFPAIFGNSSRDLCTLEISQNIFHVFNNFNFFNVQMPPCREPNHPVLSQATVVAQFREYHPEKFSGHGDPRIVDEWIQGIEFIFEVMDCPDRYRVICAQLQLTGHARLWWNAYWSMRPGEKAGCTWDMLKELIREKYYPTYYRAEMERQFLSLKQGTRSVDEYEREFTRLAAFVPDLVRTEAQRAQRFIDGLYPAVRHNIV</sequence>
<feature type="compositionally biased region" description="Basic and acidic residues" evidence="1">
    <location>
        <begin position="24"/>
        <end position="34"/>
    </location>
</feature>
<dbReference type="PANTHER" id="PTHR34482:SF36">
    <property type="entry name" value="RETROTRANSPOSON GAG DOMAIN-CONTAINING PROTEIN"/>
    <property type="match status" value="1"/>
</dbReference>
<dbReference type="PANTHER" id="PTHR34482">
    <property type="entry name" value="DNA DAMAGE-INDUCIBLE PROTEIN 1-LIKE"/>
    <property type="match status" value="1"/>
</dbReference>
<dbReference type="EMBL" id="CACSLK010027831">
    <property type="protein sequence ID" value="CAA0830781.1"/>
    <property type="molecule type" value="Genomic_DNA"/>
</dbReference>
<feature type="non-terminal residue" evidence="3">
    <location>
        <position position="1"/>
    </location>
</feature>
<comment type="caution">
    <text evidence="3">The sequence shown here is derived from an EMBL/GenBank/DDBJ whole genome shotgun (WGS) entry which is preliminary data.</text>
</comment>
<evidence type="ECO:0000256" key="1">
    <source>
        <dbReference type="SAM" id="MobiDB-lite"/>
    </source>
</evidence>
<reference evidence="3" key="1">
    <citation type="submission" date="2019-12" db="EMBL/GenBank/DDBJ databases">
        <authorList>
            <person name="Scholes J."/>
        </authorList>
    </citation>
    <scope>NUCLEOTIDE SEQUENCE</scope>
</reference>
<dbReference type="Pfam" id="PF03732">
    <property type="entry name" value="Retrotrans_gag"/>
    <property type="match status" value="1"/>
</dbReference>
<organism evidence="3 4">
    <name type="scientific">Striga hermonthica</name>
    <name type="common">Purple witchweed</name>
    <name type="synonym">Buchnera hermonthica</name>
    <dbReference type="NCBI Taxonomy" id="68872"/>
    <lineage>
        <taxon>Eukaryota</taxon>
        <taxon>Viridiplantae</taxon>
        <taxon>Streptophyta</taxon>
        <taxon>Embryophyta</taxon>
        <taxon>Tracheophyta</taxon>
        <taxon>Spermatophyta</taxon>
        <taxon>Magnoliopsida</taxon>
        <taxon>eudicotyledons</taxon>
        <taxon>Gunneridae</taxon>
        <taxon>Pentapetalae</taxon>
        <taxon>asterids</taxon>
        <taxon>lamiids</taxon>
        <taxon>Lamiales</taxon>
        <taxon>Orobanchaceae</taxon>
        <taxon>Buchnereae</taxon>
        <taxon>Striga</taxon>
    </lineage>
</organism>
<keyword evidence="4" id="KW-1185">Reference proteome</keyword>
<protein>
    <recommendedName>
        <fullName evidence="2">Retrotransposon gag domain-containing protein</fullName>
    </recommendedName>
</protein>
<proteinExistence type="predicted"/>
<dbReference type="Proteomes" id="UP001153555">
    <property type="component" value="Unassembled WGS sequence"/>
</dbReference>
<name>A0A9N7NKH2_STRHE</name>
<feature type="non-terminal residue" evidence="3">
    <location>
        <position position="260"/>
    </location>
</feature>
<evidence type="ECO:0000313" key="3">
    <source>
        <dbReference type="EMBL" id="CAA0830781.1"/>
    </source>
</evidence>